<dbReference type="InterPro" id="IPR036812">
    <property type="entry name" value="NAD(P)_OxRdtase_dom_sf"/>
</dbReference>
<dbReference type="Proteomes" id="UP000736787">
    <property type="component" value="Unassembled WGS sequence"/>
</dbReference>
<sequence>MFASGPFSMDFGERVKMAAWLMPIRNVSTVLLGASRPSQLEENLKALDVVSKITPEVKINELMMSLILDMSGGLRIAPCILKRFPNMDISIEMGLLPTAVNLFYKGNTMMMIHLPATDFGDNYLPLQHLQPKQIGGSQSGHVHEGNSGSLVLQMHSNEGSSDNKQGGSHKFCAFVTKTNTKMIV</sequence>
<dbReference type="SUPFAM" id="SSF51430">
    <property type="entry name" value="NAD(P)-linked oxidoreductase"/>
    <property type="match status" value="1"/>
</dbReference>
<organism evidence="1 2">
    <name type="scientific">Phytophthora cactorum</name>
    <dbReference type="NCBI Taxonomy" id="29920"/>
    <lineage>
        <taxon>Eukaryota</taxon>
        <taxon>Sar</taxon>
        <taxon>Stramenopiles</taxon>
        <taxon>Oomycota</taxon>
        <taxon>Peronosporomycetes</taxon>
        <taxon>Peronosporales</taxon>
        <taxon>Peronosporaceae</taxon>
        <taxon>Phytophthora</taxon>
    </lineage>
</organism>
<proteinExistence type="predicted"/>
<comment type="caution">
    <text evidence="1">The sequence shown here is derived from an EMBL/GenBank/DDBJ whole genome shotgun (WGS) entry which is preliminary data.</text>
</comment>
<reference evidence="1" key="1">
    <citation type="submission" date="2018-10" db="EMBL/GenBank/DDBJ databases">
        <title>Effector identification in a new, highly contiguous assembly of the strawberry crown rot pathogen Phytophthora cactorum.</title>
        <authorList>
            <person name="Armitage A.D."/>
            <person name="Nellist C.F."/>
            <person name="Bates H."/>
            <person name="Vickerstaff R.J."/>
            <person name="Harrison R.J."/>
        </authorList>
    </citation>
    <scope>NUCLEOTIDE SEQUENCE</scope>
    <source>
        <strain evidence="1">4040</strain>
    </source>
</reference>
<protein>
    <submittedName>
        <fullName evidence="1">Uncharacterized protein</fullName>
    </submittedName>
</protein>
<evidence type="ECO:0000313" key="1">
    <source>
        <dbReference type="EMBL" id="KAG2952341.1"/>
    </source>
</evidence>
<dbReference type="EMBL" id="RCMK01000039">
    <property type="protein sequence ID" value="KAG2952341.1"/>
    <property type="molecule type" value="Genomic_DNA"/>
</dbReference>
<name>A0A8T1EIF3_9STRA</name>
<evidence type="ECO:0000313" key="2">
    <source>
        <dbReference type="Proteomes" id="UP000736787"/>
    </source>
</evidence>
<dbReference type="AlphaFoldDB" id="A0A8T1EIF3"/>
<accession>A0A8T1EIF3</accession>
<dbReference type="VEuPathDB" id="FungiDB:PC110_g8845"/>
<gene>
    <name evidence="1" type="ORF">PC117_g2891</name>
</gene>